<feature type="chain" id="PRO_5025009490" evidence="2">
    <location>
        <begin position="24"/>
        <end position="699"/>
    </location>
</feature>
<dbReference type="InParanoid" id="A0A644F3R5"/>
<dbReference type="InterPro" id="IPR005127">
    <property type="entry name" value="Giardia_VSP"/>
</dbReference>
<dbReference type="PANTHER" id="PTHR23275:SF100">
    <property type="entry name" value="EGF-LIKE DOMAIN-CONTAINING PROTEIN"/>
    <property type="match status" value="1"/>
</dbReference>
<gene>
    <name evidence="3" type="ORF">GL50803_00101765</name>
</gene>
<feature type="signal peptide" evidence="2">
    <location>
        <begin position="1"/>
        <end position="23"/>
    </location>
</feature>
<accession>A0A644F3R5</accession>
<dbReference type="EMBL" id="AACB03000003">
    <property type="protein sequence ID" value="KAE8303273.1"/>
    <property type="molecule type" value="Genomic_DNA"/>
</dbReference>
<keyword evidence="1" id="KW-0472">Membrane</keyword>
<dbReference type="SMART" id="SM00261">
    <property type="entry name" value="FU"/>
    <property type="match status" value="5"/>
</dbReference>
<name>A0A644F3R5_GIAIC</name>
<dbReference type="CDD" id="cd00064">
    <property type="entry name" value="FU"/>
    <property type="match status" value="1"/>
</dbReference>
<dbReference type="AlphaFoldDB" id="A0A644F3R5"/>
<dbReference type="Gene3D" id="2.10.220.10">
    <property type="entry name" value="Hormone Receptor, Insulin-like Growth Factor Receptor 1, Chain A, domain 2"/>
    <property type="match status" value="2"/>
</dbReference>
<sequence length="699" mass="71908">MLLLAPCLLISALAASCSGPTASKCKDGECDMIGKTEVCTQCKTETDHLIDGECVPAGTDQAAAKCASPAQGKCGSCGDGYFMYKGGCYEFAGELGGLICADPAGGATVGKVTGVCKDCVEGFFKSPVAAANKQSCISCNDTTGADQYQGVDQCKTCNPPSNTGPATCTACDEGYFGAGTTTCIACGDENCATCTEATTTKKCSKCKATGKMYLKKESGSLTGICVEGNQCSTDSTLYPDDTEPKSCKPCTAGTFENCKTCTKSDTSVTCTACKANMVFGLGKKSCISSCPDNSEAKTENTCTCNDGFKLNEEETQCVPNDSPSNPCSTQDCKACSGAQTNKEICTECLSNKYLTPTNQCIDHCEYILGYYSSTEGNKRVCKKCEVANCLACSENGGCGLCKDGFYGEACSPCDSSCKTCSGNTANDCTSCKSGSTLTYGSTGNTGTCGAECAAGTGTGKCRECGLTVEGTKYCSVCSQNNEYPQNGVCAVKASRTDKCKDGSITGGVCNVCADGFFKMNGGCYSTSQLPGSTVCLSAQSTGGICKTPEEGFSLTGESLVTCYTGCAECTTTKDCSRCMDGYVKVGSACTKCHESCYTCEAGATTCKVCAPGYYKESSSNGPCRKCSEGLAGCRQCATPVNGKFICFETDDNTGDNTGGSTNKSGLSTGAIAGISVAVIVVVGGLVGFLCWWFICRGKA</sequence>
<keyword evidence="1" id="KW-1133">Transmembrane helix</keyword>
<protein>
    <submittedName>
        <fullName evidence="3">VSP</fullName>
    </submittedName>
</protein>
<dbReference type="InterPro" id="IPR006212">
    <property type="entry name" value="Furin_repeat"/>
</dbReference>
<dbReference type="PANTHER" id="PTHR23275">
    <property type="entry name" value="CABRIOLET.-RELATED"/>
    <property type="match status" value="1"/>
</dbReference>
<proteinExistence type="predicted"/>
<evidence type="ECO:0000256" key="2">
    <source>
        <dbReference type="SAM" id="SignalP"/>
    </source>
</evidence>
<reference evidence="3 4" key="1">
    <citation type="journal article" date="2007" name="Science">
        <title>Genomic minimalism in the early diverging intestinal parasite Giardia lamblia.</title>
        <authorList>
            <person name="Morrison H.G."/>
            <person name="McArthur A.G."/>
            <person name="Gillin F.D."/>
            <person name="Aley S.B."/>
            <person name="Adam R.D."/>
            <person name="Olsen G.J."/>
            <person name="Best A.A."/>
            <person name="Cande W.Z."/>
            <person name="Chen F."/>
            <person name="Cipriano M.J."/>
            <person name="Davids B.J."/>
            <person name="Dawson S.C."/>
            <person name="Elmendorf H.G."/>
            <person name="Hehl A.B."/>
            <person name="Holder M.E."/>
            <person name="Huse S.M."/>
            <person name="Kim U.U."/>
            <person name="Lasek-Nesselquist E."/>
            <person name="Manning G."/>
            <person name="Nigam A."/>
            <person name="Nixon J.E."/>
            <person name="Palm D."/>
            <person name="Passamaneck N.E."/>
            <person name="Prabhu A."/>
            <person name="Reich C.I."/>
            <person name="Reiner D.S."/>
            <person name="Samuelson J."/>
            <person name="Svard S.G."/>
            <person name="Sogin M.L."/>
        </authorList>
    </citation>
    <scope>NUCLEOTIDE SEQUENCE [LARGE SCALE GENOMIC DNA]</scope>
    <source>
        <strain evidence="3 4">WB C6</strain>
    </source>
</reference>
<comment type="caution">
    <text evidence="3">The sequence shown here is derived from an EMBL/GenBank/DDBJ whole genome shotgun (WGS) entry which is preliminary data.</text>
</comment>
<evidence type="ECO:0000256" key="1">
    <source>
        <dbReference type="SAM" id="Phobius"/>
    </source>
</evidence>
<keyword evidence="4" id="KW-1185">Reference proteome</keyword>
<evidence type="ECO:0000313" key="3">
    <source>
        <dbReference type="EMBL" id="KAE8303273.1"/>
    </source>
</evidence>
<dbReference type="Pfam" id="PF03302">
    <property type="entry name" value="VSP"/>
    <property type="match status" value="2"/>
</dbReference>
<organism evidence="3 4">
    <name type="scientific">Giardia intestinalis (strain ATCC 50803 / WB clone C6)</name>
    <name type="common">Giardia lamblia</name>
    <dbReference type="NCBI Taxonomy" id="184922"/>
    <lineage>
        <taxon>Eukaryota</taxon>
        <taxon>Metamonada</taxon>
        <taxon>Diplomonadida</taxon>
        <taxon>Hexamitidae</taxon>
        <taxon>Giardiinae</taxon>
        <taxon>Giardia</taxon>
    </lineage>
</organism>
<dbReference type="InterPro" id="IPR052798">
    <property type="entry name" value="Giardia_VSA"/>
</dbReference>
<keyword evidence="2" id="KW-0732">Signal</keyword>
<evidence type="ECO:0000313" key="4">
    <source>
        <dbReference type="Proteomes" id="UP000001548"/>
    </source>
</evidence>
<dbReference type="SUPFAM" id="SSF57184">
    <property type="entry name" value="Growth factor receptor domain"/>
    <property type="match status" value="4"/>
</dbReference>
<dbReference type="InterPro" id="IPR009030">
    <property type="entry name" value="Growth_fac_rcpt_cys_sf"/>
</dbReference>
<keyword evidence="1" id="KW-0812">Transmembrane</keyword>
<feature type="transmembrane region" description="Helical" evidence="1">
    <location>
        <begin position="670"/>
        <end position="694"/>
    </location>
</feature>
<dbReference type="Proteomes" id="UP000001548">
    <property type="component" value="Unassembled WGS sequence"/>
</dbReference>